<dbReference type="PANTHER" id="PTHR21503:SF53">
    <property type="entry name" value="F-BOX ASSOCIATED DOMAIN-CONTAINING PROTEIN-RELATED"/>
    <property type="match status" value="1"/>
</dbReference>
<reference evidence="3" key="1">
    <citation type="submission" date="2016-11" db="UniProtKB">
        <authorList>
            <consortium name="WormBaseParasite"/>
        </authorList>
    </citation>
    <scope>IDENTIFICATION</scope>
</reference>
<dbReference type="InterPro" id="IPR012885">
    <property type="entry name" value="F-box_Sdz-33"/>
</dbReference>
<dbReference type="Pfam" id="PF07735">
    <property type="entry name" value="FBA_2"/>
    <property type="match status" value="1"/>
</dbReference>
<dbReference type="AlphaFoldDB" id="A0A1I7TH95"/>
<accession>A0A1I7TH95</accession>
<dbReference type="WBParaSite" id="Csp11.Scaffold612.g5914.t1">
    <property type="protein sequence ID" value="Csp11.Scaffold612.g5914.t1"/>
    <property type="gene ID" value="Csp11.Scaffold612.g5914"/>
</dbReference>
<dbReference type="PANTHER" id="PTHR21503">
    <property type="entry name" value="F-BOX-CONTAINING HYPOTHETICAL PROTEIN C.ELEGANS"/>
    <property type="match status" value="1"/>
</dbReference>
<protein>
    <submittedName>
        <fullName evidence="3">FBA_2 domain-containing protein</fullName>
    </submittedName>
</protein>
<organism evidence="2 3">
    <name type="scientific">Caenorhabditis tropicalis</name>
    <dbReference type="NCBI Taxonomy" id="1561998"/>
    <lineage>
        <taxon>Eukaryota</taxon>
        <taxon>Metazoa</taxon>
        <taxon>Ecdysozoa</taxon>
        <taxon>Nematoda</taxon>
        <taxon>Chromadorea</taxon>
        <taxon>Rhabditida</taxon>
        <taxon>Rhabditina</taxon>
        <taxon>Rhabditomorpha</taxon>
        <taxon>Rhabditoidea</taxon>
        <taxon>Rhabditidae</taxon>
        <taxon>Peloderinae</taxon>
        <taxon>Caenorhabditis</taxon>
    </lineage>
</organism>
<name>A0A1I7TH95_9PELO</name>
<keyword evidence="2" id="KW-1185">Reference proteome</keyword>
<evidence type="ECO:0000313" key="2">
    <source>
        <dbReference type="Proteomes" id="UP000095282"/>
    </source>
</evidence>
<sequence>MMTPFELIDLSMTSSRTKRSVIIFSRLKPRFRVSLRFWFEPDIIIGGHRKEWRYSWTSDRYKDRPTTRYIFSKNQFKDCMNWFESMKEVIGGRICSMAVLRMDMLITDWLRLQQNSIENVKIGIGRPEHVKYFLETIRVTGIFDLMIAMSEKDSLFEFPEGSYTLLMEYICFEQLLRINSPKIILRHSYFKNREINGFLKNWMACESHLELFGINLSGPEAVNEIMDLPYEVTTDPDVLKKFKDYSFYPNVTRAFKIKRYDGKIAIVCVGYQKIFDLPWVYSLCMVIH</sequence>
<evidence type="ECO:0000313" key="3">
    <source>
        <dbReference type="WBParaSite" id="Csp11.Scaffold612.g5914.t1"/>
    </source>
</evidence>
<evidence type="ECO:0000259" key="1">
    <source>
        <dbReference type="Pfam" id="PF07735"/>
    </source>
</evidence>
<proteinExistence type="predicted"/>
<feature type="domain" description="Sdz-33 F-box" evidence="1">
    <location>
        <begin position="170"/>
        <end position="204"/>
    </location>
</feature>
<dbReference type="Proteomes" id="UP000095282">
    <property type="component" value="Unplaced"/>
</dbReference>